<reference evidence="2 3" key="1">
    <citation type="journal article" date="2023" name="Microbiol. Resour. Announc.">
        <title>Complete Genome Sequence of Mycobacterium wuenschmanii, a novel Nontuberculous Mycobacterium Isolated from a captive population of Amazon Milk Frogs.</title>
        <authorList>
            <person name="Hicks J."/>
            <person name="Zeineldin M."/>
            <person name="Ward H."/>
            <person name="Wuenschmann A."/>
            <person name="Camp P."/>
            <person name="Farrell D."/>
            <person name="Lehman K."/>
            <person name="Thacker T."/>
            <person name="Cuthbert E."/>
        </authorList>
    </citation>
    <scope>NUCLEOTIDE SEQUENCE [LARGE SCALE GENOMIC DNA]</scope>
    <source>
        <strain evidence="2 3">Wuenschmanii</strain>
    </source>
</reference>
<dbReference type="Gene3D" id="3.30.1540.10">
    <property type="entry name" value="formyl-coa transferase, domain 3"/>
    <property type="match status" value="1"/>
</dbReference>
<dbReference type="GO" id="GO:0016740">
    <property type="term" value="F:transferase activity"/>
    <property type="evidence" value="ECO:0007669"/>
    <property type="project" value="UniProtKB-KW"/>
</dbReference>
<sequence length="410" mass="43605">MEAVISVDKVLSGVRVLEVAAWTFVPSAGAVLAEWGAEVIKVEPREGGDPQRGLVTMGIVDEGGGTVNYMIEIPNRGKKSIGVDLSTSGGQEVVHKLAATCDVFLTSYLPARRKKMRIDVDDIKAANPNIVYVRGSGHGPKGPDSDKPGYDGVSYWARGGIATMLTEGADELVRSRPAFGDLLGGMTIAGGIAAALYKKATTGDGSVVDVSLLGLATWNLSPDVAVSQIHGGNSIPKYGHADAPNPLVGTYRTKDDRYVQLMMLQLDKFYPEAMHAIGLSELIEDTRFADPAARFANRAELIALMDDVFAQRTLAEWREELAGISGAWGVVQTPAELCHDPAVTANGYVASTTTMNGAPYALPTNPVQFDEQAVVPPGAPEHGQHTEEVLMDAGLDWDTIVTYKETGAIL</sequence>
<dbReference type="PANTHER" id="PTHR48207:SF3">
    <property type="entry name" value="SUCCINATE--HYDROXYMETHYLGLUTARATE COA-TRANSFERASE"/>
    <property type="match status" value="1"/>
</dbReference>
<dbReference type="EC" id="2.8.3.-" evidence="2"/>
<evidence type="ECO:0000256" key="1">
    <source>
        <dbReference type="ARBA" id="ARBA00022679"/>
    </source>
</evidence>
<keyword evidence="3" id="KW-1185">Reference proteome</keyword>
<dbReference type="RefSeq" id="WP_285190461.1">
    <property type="nucleotide sequence ID" value="NZ_CP126981.1"/>
</dbReference>
<protein>
    <submittedName>
        <fullName evidence="2">CoA transferase</fullName>
        <ecNumber evidence="2">2.8.3.-</ecNumber>
    </submittedName>
</protein>
<dbReference type="Gene3D" id="3.40.50.10540">
    <property type="entry name" value="Crotonobetainyl-coa:carnitine coa-transferase, domain 1"/>
    <property type="match status" value="1"/>
</dbReference>
<dbReference type="InterPro" id="IPR003673">
    <property type="entry name" value="CoA-Trfase_fam_III"/>
</dbReference>
<dbReference type="EMBL" id="CP126981">
    <property type="protein sequence ID" value="WIM89724.1"/>
    <property type="molecule type" value="Genomic_DNA"/>
</dbReference>
<gene>
    <name evidence="2" type="ORF">PT015_10005</name>
</gene>
<evidence type="ECO:0000313" key="3">
    <source>
        <dbReference type="Proteomes" id="UP001236585"/>
    </source>
</evidence>
<dbReference type="InterPro" id="IPR023606">
    <property type="entry name" value="CoA-Trfase_III_dom_1_sf"/>
</dbReference>
<dbReference type="Proteomes" id="UP001236585">
    <property type="component" value="Chromosome"/>
</dbReference>
<dbReference type="InterPro" id="IPR044855">
    <property type="entry name" value="CoA-Trfase_III_dom3_sf"/>
</dbReference>
<dbReference type="InterPro" id="IPR050483">
    <property type="entry name" value="CoA-transferase_III_domain"/>
</dbReference>
<dbReference type="Pfam" id="PF02515">
    <property type="entry name" value="CoA_transf_3"/>
    <property type="match status" value="1"/>
</dbReference>
<keyword evidence="1 2" id="KW-0808">Transferase</keyword>
<proteinExistence type="predicted"/>
<organism evidence="2 3">
    <name type="scientific">Candidatus Mycobacterium wuenschmannii</name>
    <dbReference type="NCBI Taxonomy" id="3027808"/>
    <lineage>
        <taxon>Bacteria</taxon>
        <taxon>Bacillati</taxon>
        <taxon>Actinomycetota</taxon>
        <taxon>Actinomycetes</taxon>
        <taxon>Mycobacteriales</taxon>
        <taxon>Mycobacteriaceae</taxon>
        <taxon>Mycobacterium</taxon>
    </lineage>
</organism>
<evidence type="ECO:0000313" key="2">
    <source>
        <dbReference type="EMBL" id="WIM89724.1"/>
    </source>
</evidence>
<dbReference type="SUPFAM" id="SSF89796">
    <property type="entry name" value="CoA-transferase family III (CaiB/BaiF)"/>
    <property type="match status" value="1"/>
</dbReference>
<dbReference type="PANTHER" id="PTHR48207">
    <property type="entry name" value="SUCCINATE--HYDROXYMETHYLGLUTARATE COA-TRANSFERASE"/>
    <property type="match status" value="1"/>
</dbReference>
<name>A0ABY8W7H4_9MYCO</name>
<accession>A0ABY8W7H4</accession>